<accession>A0A165C9G2</accession>
<feature type="compositionally biased region" description="Low complexity" evidence="1">
    <location>
        <begin position="47"/>
        <end position="65"/>
    </location>
</feature>
<name>A0A165C9G2_9BASI</name>
<keyword evidence="3" id="KW-1185">Reference proteome</keyword>
<evidence type="ECO:0000313" key="2">
    <source>
        <dbReference type="EMBL" id="KZT50445.1"/>
    </source>
</evidence>
<reference evidence="2 3" key="1">
    <citation type="journal article" date="2016" name="Mol. Biol. Evol.">
        <title>Comparative Genomics of Early-Diverging Mushroom-Forming Fungi Provides Insights into the Origins of Lignocellulose Decay Capabilities.</title>
        <authorList>
            <person name="Nagy L.G."/>
            <person name="Riley R."/>
            <person name="Tritt A."/>
            <person name="Adam C."/>
            <person name="Daum C."/>
            <person name="Floudas D."/>
            <person name="Sun H."/>
            <person name="Yadav J.S."/>
            <person name="Pangilinan J."/>
            <person name="Larsson K.H."/>
            <person name="Matsuura K."/>
            <person name="Barry K."/>
            <person name="Labutti K."/>
            <person name="Kuo R."/>
            <person name="Ohm R.A."/>
            <person name="Bhattacharya S.S."/>
            <person name="Shirouzu T."/>
            <person name="Yoshinaga Y."/>
            <person name="Martin F.M."/>
            <person name="Grigoriev I.V."/>
            <person name="Hibbett D.S."/>
        </authorList>
    </citation>
    <scope>NUCLEOTIDE SEQUENCE [LARGE SCALE GENOMIC DNA]</scope>
    <source>
        <strain evidence="2 3">HHB12733</strain>
    </source>
</reference>
<organism evidence="2 3">
    <name type="scientific">Calocera cornea HHB12733</name>
    <dbReference type="NCBI Taxonomy" id="1353952"/>
    <lineage>
        <taxon>Eukaryota</taxon>
        <taxon>Fungi</taxon>
        <taxon>Dikarya</taxon>
        <taxon>Basidiomycota</taxon>
        <taxon>Agaricomycotina</taxon>
        <taxon>Dacrymycetes</taxon>
        <taxon>Dacrymycetales</taxon>
        <taxon>Dacrymycetaceae</taxon>
        <taxon>Calocera</taxon>
    </lineage>
</organism>
<dbReference type="AlphaFoldDB" id="A0A165C9G2"/>
<dbReference type="EMBL" id="KV424175">
    <property type="protein sequence ID" value="KZT50445.1"/>
    <property type="molecule type" value="Genomic_DNA"/>
</dbReference>
<protein>
    <submittedName>
        <fullName evidence="2">Uncharacterized protein</fullName>
    </submittedName>
</protein>
<dbReference type="InParanoid" id="A0A165C9G2"/>
<gene>
    <name evidence="2" type="ORF">CALCODRAFT_488701</name>
</gene>
<sequence>MTILAKRYSAAQELARTRRVALSTAAVVRVESATEASGTPARGGSGSASTAGSAGAASMSPSASTNGRSVAGREEGPPEYGA</sequence>
<dbReference type="Proteomes" id="UP000076842">
    <property type="component" value="Unassembled WGS sequence"/>
</dbReference>
<proteinExistence type="predicted"/>
<evidence type="ECO:0000313" key="3">
    <source>
        <dbReference type="Proteomes" id="UP000076842"/>
    </source>
</evidence>
<evidence type="ECO:0000256" key="1">
    <source>
        <dbReference type="SAM" id="MobiDB-lite"/>
    </source>
</evidence>
<feature type="region of interest" description="Disordered" evidence="1">
    <location>
        <begin position="29"/>
        <end position="82"/>
    </location>
</feature>